<evidence type="ECO:0000313" key="3">
    <source>
        <dbReference type="Proteomes" id="UP000007879"/>
    </source>
</evidence>
<name>A0AAN0INS1_AMPQE</name>
<accession>A0AAN0INS1</accession>
<reference evidence="2" key="2">
    <citation type="submission" date="2024-06" db="UniProtKB">
        <authorList>
            <consortium name="EnsemblMetazoa"/>
        </authorList>
    </citation>
    <scope>IDENTIFICATION</scope>
</reference>
<evidence type="ECO:0000256" key="1">
    <source>
        <dbReference type="SAM" id="SignalP"/>
    </source>
</evidence>
<dbReference type="AlphaFoldDB" id="A0AAN0INS1"/>
<dbReference type="RefSeq" id="XP_011404921.2">
    <property type="nucleotide sequence ID" value="XM_011406619.2"/>
</dbReference>
<dbReference type="GeneID" id="105313305"/>
<dbReference type="EnsemblMetazoa" id="XM_011406619.2">
    <property type="protein sequence ID" value="XP_011404921.2"/>
    <property type="gene ID" value="LOC105313305"/>
</dbReference>
<evidence type="ECO:0008006" key="4">
    <source>
        <dbReference type="Google" id="ProtNLM"/>
    </source>
</evidence>
<keyword evidence="1" id="KW-0732">Signal</keyword>
<feature type="chain" id="PRO_5042942043" description="CUB domain-containing protein" evidence="1">
    <location>
        <begin position="25"/>
        <end position="253"/>
    </location>
</feature>
<reference evidence="3" key="1">
    <citation type="journal article" date="2010" name="Nature">
        <title>The Amphimedon queenslandica genome and the evolution of animal complexity.</title>
        <authorList>
            <person name="Srivastava M."/>
            <person name="Simakov O."/>
            <person name="Chapman J."/>
            <person name="Fahey B."/>
            <person name="Gauthier M.E."/>
            <person name="Mitros T."/>
            <person name="Richards G.S."/>
            <person name="Conaco C."/>
            <person name="Dacre M."/>
            <person name="Hellsten U."/>
            <person name="Larroux C."/>
            <person name="Putnam N.H."/>
            <person name="Stanke M."/>
            <person name="Adamska M."/>
            <person name="Darling A."/>
            <person name="Degnan S.M."/>
            <person name="Oakley T.H."/>
            <person name="Plachetzki D.C."/>
            <person name="Zhai Y."/>
            <person name="Adamski M."/>
            <person name="Calcino A."/>
            <person name="Cummins S.F."/>
            <person name="Goodstein D.M."/>
            <person name="Harris C."/>
            <person name="Jackson D.J."/>
            <person name="Leys S.P."/>
            <person name="Shu S."/>
            <person name="Woodcroft B.J."/>
            <person name="Vervoort M."/>
            <person name="Kosik K.S."/>
            <person name="Manning G."/>
            <person name="Degnan B.M."/>
            <person name="Rokhsar D.S."/>
        </authorList>
    </citation>
    <scope>NUCLEOTIDE SEQUENCE [LARGE SCALE GENOMIC DNA]</scope>
</reference>
<evidence type="ECO:0000313" key="2">
    <source>
        <dbReference type="EnsemblMetazoa" id="XP_011404921.2"/>
    </source>
</evidence>
<proteinExistence type="predicted"/>
<protein>
    <recommendedName>
        <fullName evidence="4">CUB domain-containing protein</fullName>
    </recommendedName>
</protein>
<organism evidence="2 3">
    <name type="scientific">Amphimedon queenslandica</name>
    <name type="common">Sponge</name>
    <dbReference type="NCBI Taxonomy" id="400682"/>
    <lineage>
        <taxon>Eukaryota</taxon>
        <taxon>Metazoa</taxon>
        <taxon>Porifera</taxon>
        <taxon>Demospongiae</taxon>
        <taxon>Heteroscleromorpha</taxon>
        <taxon>Haplosclerida</taxon>
        <taxon>Niphatidae</taxon>
        <taxon>Amphimedon</taxon>
    </lineage>
</organism>
<dbReference type="KEGG" id="aqu:105313305"/>
<dbReference type="Proteomes" id="UP000007879">
    <property type="component" value="Unassembled WGS sequence"/>
</dbReference>
<sequence>MKMVSFGVGLLLSLIFTFLASSWAIPFQIQSCPASVPPSLVGEYYYTGIASLPICPPTNSSSDSIGYRWRYTIPSGGYAFSSVEYSQDEVCLLSNRHLIIRREFFKNRARGSMTFRTVSTRSNCDILQIQYAPEGIYLMQPSNSTVTITENDSISLIFLVYIDYKTMHSIKFYKVMPNGEETLADPHVFRENPFPPNYCHLEPESAFGYRPLVLPIVVFRPHANDTGNYSAVVTLKSSHKYTANITLNIVDLV</sequence>
<feature type="signal peptide" evidence="1">
    <location>
        <begin position="1"/>
        <end position="24"/>
    </location>
</feature>
<keyword evidence="3" id="KW-1185">Reference proteome</keyword>